<dbReference type="EMBL" id="FZOL01000028">
    <property type="protein sequence ID" value="SNT19478.1"/>
    <property type="molecule type" value="Genomic_DNA"/>
</dbReference>
<dbReference type="PANTHER" id="PTHR47199">
    <property type="entry name" value="PHOTOSYSTEM II STABILITY/ASSEMBLY FACTOR HCF136, CHLOROPLASTIC"/>
    <property type="match status" value="1"/>
</dbReference>
<dbReference type="InterPro" id="IPR028203">
    <property type="entry name" value="PSII_CF48-like_dom"/>
</dbReference>
<dbReference type="AlphaFoldDB" id="A0A239KP75"/>
<accession>A0A239KP75</accession>
<dbReference type="STRING" id="1215104.GCA_000730585_01020"/>
<protein>
    <recommendedName>
        <fullName evidence="3">Photosynthesis system II assembly factor Ycf48/Hcf136-like domain-containing protein</fullName>
    </recommendedName>
</protein>
<dbReference type="GO" id="GO:0015979">
    <property type="term" value="P:photosynthesis"/>
    <property type="evidence" value="ECO:0007669"/>
    <property type="project" value="UniProtKB-KW"/>
</dbReference>
<keyword evidence="2" id="KW-0604">Photosystem II</keyword>
<evidence type="ECO:0000259" key="3">
    <source>
        <dbReference type="Pfam" id="PF14870"/>
    </source>
</evidence>
<evidence type="ECO:0000256" key="1">
    <source>
        <dbReference type="ARBA" id="ARBA00022531"/>
    </source>
</evidence>
<keyword evidence="5" id="KW-1185">Reference proteome</keyword>
<name>A0A239KP75_9PSED</name>
<evidence type="ECO:0000313" key="5">
    <source>
        <dbReference type="Proteomes" id="UP000198407"/>
    </source>
</evidence>
<dbReference type="PANTHER" id="PTHR47199:SF2">
    <property type="entry name" value="PHOTOSYSTEM II STABILITY_ASSEMBLY FACTOR HCF136, CHLOROPLASTIC"/>
    <property type="match status" value="1"/>
</dbReference>
<dbReference type="GO" id="GO:0009523">
    <property type="term" value="C:photosystem II"/>
    <property type="evidence" value="ECO:0007669"/>
    <property type="project" value="UniProtKB-KW"/>
</dbReference>
<feature type="domain" description="Photosynthesis system II assembly factor Ycf48/Hcf136-like" evidence="3">
    <location>
        <begin position="54"/>
        <end position="159"/>
    </location>
</feature>
<dbReference type="InterPro" id="IPR036278">
    <property type="entry name" value="Sialidase_sf"/>
</dbReference>
<dbReference type="OrthoDB" id="9813892at2"/>
<reference evidence="5" key="1">
    <citation type="submission" date="2017-06" db="EMBL/GenBank/DDBJ databases">
        <authorList>
            <person name="Varghese N."/>
            <person name="Submissions S."/>
        </authorList>
    </citation>
    <scope>NUCLEOTIDE SEQUENCE [LARGE SCALE GENOMIC DNA]</scope>
    <source>
        <strain evidence="5">DSM 22348</strain>
    </source>
</reference>
<dbReference type="SUPFAM" id="SSF50939">
    <property type="entry name" value="Sialidases"/>
    <property type="match status" value="1"/>
</dbReference>
<gene>
    <name evidence="4" type="ORF">SAMN05444352_12811</name>
</gene>
<keyword evidence="1" id="KW-0602">Photosynthesis</keyword>
<dbReference type="Pfam" id="PF14870">
    <property type="entry name" value="PSII_BNR"/>
    <property type="match status" value="1"/>
</dbReference>
<evidence type="ECO:0000313" key="4">
    <source>
        <dbReference type="EMBL" id="SNT19478.1"/>
    </source>
</evidence>
<dbReference type="InterPro" id="IPR015943">
    <property type="entry name" value="WD40/YVTN_repeat-like_dom_sf"/>
</dbReference>
<evidence type="ECO:0000256" key="2">
    <source>
        <dbReference type="ARBA" id="ARBA00023276"/>
    </source>
</evidence>
<dbReference type="Gene3D" id="2.130.10.10">
    <property type="entry name" value="YVTN repeat-like/Quinoprotein amine dehydrogenase"/>
    <property type="match status" value="2"/>
</dbReference>
<dbReference type="RefSeq" id="WP_042128692.1">
    <property type="nucleotide sequence ID" value="NZ_FZOL01000028.1"/>
</dbReference>
<dbReference type="Proteomes" id="UP000198407">
    <property type="component" value="Unassembled WGS sequence"/>
</dbReference>
<organism evidence="4 5">
    <name type="scientific">Pseudomonas japonica</name>
    <dbReference type="NCBI Taxonomy" id="256466"/>
    <lineage>
        <taxon>Bacteria</taxon>
        <taxon>Pseudomonadati</taxon>
        <taxon>Pseudomonadota</taxon>
        <taxon>Gammaproteobacteria</taxon>
        <taxon>Pseudomonadales</taxon>
        <taxon>Pseudomonadaceae</taxon>
        <taxon>Pseudomonas</taxon>
    </lineage>
</organism>
<sequence length="324" mass="34258">MRNLIGYVMSAIVIAAVAFAFAPRQPASLAGTGINADRVQVNALLADGARLLGVGERGTLLRSDDGGLTWQASQVGGGRQTTLTAVTTLAPGLLVAVGHDGWILRSVDGGQNWREMRYDSELGEPLLGVWSSDGQHVVAYGSYGKYLESSDAGEHWTAREMPGDGAHFNGLDGGRDGRQMLVGEQGLVLRSSDGGQHWQRLDAFYNGSLFGVVRLGAQRWLAYGMRGHVFLSSDFGDSWQRVDVGSNQPIYGHALLPGNQGLVLVGAGSRLIRLDANGAVQDSSQRLGLGTLTSAVVLNARHLLVAGERGVYQGHDAGALAATR</sequence>
<proteinExistence type="predicted"/>